<evidence type="ECO:0000313" key="7">
    <source>
        <dbReference type="EMBL" id="OYO17784.1"/>
    </source>
</evidence>
<keyword evidence="8" id="KW-1185">Reference proteome</keyword>
<dbReference type="Gene3D" id="3.40.50.10490">
    <property type="entry name" value="Glucose-6-phosphate isomerase like protein, domain 1"/>
    <property type="match status" value="1"/>
</dbReference>
<dbReference type="InterPro" id="IPR047640">
    <property type="entry name" value="RpiR-like"/>
</dbReference>
<keyword evidence="2" id="KW-0238">DNA-binding</keyword>
<dbReference type="InterPro" id="IPR046348">
    <property type="entry name" value="SIS_dom_sf"/>
</dbReference>
<gene>
    <name evidence="7" type="ORF">CGZ94_02590</name>
</gene>
<dbReference type="InterPro" id="IPR035472">
    <property type="entry name" value="RpiR-like_SIS"/>
</dbReference>
<feature type="compositionally biased region" description="Basic and acidic residues" evidence="4">
    <location>
        <begin position="9"/>
        <end position="29"/>
    </location>
</feature>
<accession>A0A255GWH6</accession>
<evidence type="ECO:0000259" key="5">
    <source>
        <dbReference type="PROSITE" id="PS51071"/>
    </source>
</evidence>
<dbReference type="AlphaFoldDB" id="A0A255GWH6"/>
<dbReference type="PANTHER" id="PTHR30514">
    <property type="entry name" value="GLUCOKINASE"/>
    <property type="match status" value="1"/>
</dbReference>
<dbReference type="InterPro" id="IPR001347">
    <property type="entry name" value="SIS_dom"/>
</dbReference>
<dbReference type="GO" id="GO:0003677">
    <property type="term" value="F:DNA binding"/>
    <property type="evidence" value="ECO:0007669"/>
    <property type="project" value="UniProtKB-KW"/>
</dbReference>
<dbReference type="InterPro" id="IPR000281">
    <property type="entry name" value="HTH_RpiR"/>
</dbReference>
<dbReference type="Pfam" id="PF01418">
    <property type="entry name" value="HTH_6"/>
    <property type="match status" value="1"/>
</dbReference>
<dbReference type="RefSeq" id="WP_094404541.1">
    <property type="nucleotide sequence ID" value="NZ_NMVO01000001.1"/>
</dbReference>
<dbReference type="EMBL" id="NMVO01000001">
    <property type="protein sequence ID" value="OYO17784.1"/>
    <property type="molecule type" value="Genomic_DNA"/>
</dbReference>
<feature type="domain" description="SIS" evidence="6">
    <location>
        <begin position="157"/>
        <end position="297"/>
    </location>
</feature>
<proteinExistence type="predicted"/>
<dbReference type="Pfam" id="PF01380">
    <property type="entry name" value="SIS"/>
    <property type="match status" value="1"/>
</dbReference>
<evidence type="ECO:0000256" key="1">
    <source>
        <dbReference type="ARBA" id="ARBA00023015"/>
    </source>
</evidence>
<dbReference type="SUPFAM" id="SSF46689">
    <property type="entry name" value="Homeodomain-like"/>
    <property type="match status" value="1"/>
</dbReference>
<reference evidence="7 8" key="1">
    <citation type="submission" date="2017-07" db="EMBL/GenBank/DDBJ databases">
        <title>Draft whole genome sequences of clinical Proprionibacteriaceae strains.</title>
        <authorList>
            <person name="Bernier A.-M."/>
            <person name="Bernard K."/>
            <person name="Domingo M.-C."/>
        </authorList>
    </citation>
    <scope>NUCLEOTIDE SEQUENCE [LARGE SCALE GENOMIC DNA]</scope>
    <source>
        <strain evidence="7 8">NML 030167</strain>
    </source>
</reference>
<sequence length="314" mass="33802">MPPRPPTRRQSERGTSETPTRRLSERGTSESKPATIRLRALLPSLKPAEARVARVFLEPDSGEPHPTISSVAARAETSTATVVRLFQRLGYRHFKAFWMDLTLDARRDEAAGATTEATGDIDRSDSLPDIVAKVYTNSWLSLADTVRALDVGALAEAIELISGAARVDLFGAGAGAVVLHDLQQKLSRIGQTALFWPDTHAAWTAAAALPPGGVALGVSHSGETVDTVEFLRLARARGVQTIALTNHGESPITEHAEVVLLTAAREDPFRSGALGSRTAQLLVLDCLFIGVAQANYDGSMEALRETLRVLRSRR</sequence>
<dbReference type="GO" id="GO:0097367">
    <property type="term" value="F:carbohydrate derivative binding"/>
    <property type="evidence" value="ECO:0007669"/>
    <property type="project" value="InterPro"/>
</dbReference>
<evidence type="ECO:0000259" key="6">
    <source>
        <dbReference type="PROSITE" id="PS51464"/>
    </source>
</evidence>
<dbReference type="PANTHER" id="PTHR30514:SF1">
    <property type="entry name" value="HTH-TYPE TRANSCRIPTIONAL REGULATOR HEXR-RELATED"/>
    <property type="match status" value="1"/>
</dbReference>
<name>A0A255GWH6_9ACTN</name>
<evidence type="ECO:0000256" key="4">
    <source>
        <dbReference type="SAM" id="MobiDB-lite"/>
    </source>
</evidence>
<dbReference type="CDD" id="cd05013">
    <property type="entry name" value="SIS_RpiR"/>
    <property type="match status" value="1"/>
</dbReference>
<protein>
    <submittedName>
        <fullName evidence="7">RpiR family transcriptional regulator</fullName>
    </submittedName>
</protein>
<keyword evidence="1" id="KW-0805">Transcription regulation</keyword>
<evidence type="ECO:0000256" key="3">
    <source>
        <dbReference type="ARBA" id="ARBA00023163"/>
    </source>
</evidence>
<feature type="domain" description="HTH rpiR-type" evidence="5">
    <location>
        <begin position="32"/>
        <end position="108"/>
    </location>
</feature>
<dbReference type="GO" id="GO:0003700">
    <property type="term" value="F:DNA-binding transcription factor activity"/>
    <property type="evidence" value="ECO:0007669"/>
    <property type="project" value="InterPro"/>
</dbReference>
<dbReference type="GO" id="GO:1901135">
    <property type="term" value="P:carbohydrate derivative metabolic process"/>
    <property type="evidence" value="ECO:0007669"/>
    <property type="project" value="InterPro"/>
</dbReference>
<dbReference type="SUPFAM" id="SSF53697">
    <property type="entry name" value="SIS domain"/>
    <property type="match status" value="1"/>
</dbReference>
<dbReference type="Proteomes" id="UP000215896">
    <property type="component" value="Unassembled WGS sequence"/>
</dbReference>
<dbReference type="Gene3D" id="1.10.10.10">
    <property type="entry name" value="Winged helix-like DNA-binding domain superfamily/Winged helix DNA-binding domain"/>
    <property type="match status" value="1"/>
</dbReference>
<keyword evidence="3" id="KW-0804">Transcription</keyword>
<dbReference type="InterPro" id="IPR036388">
    <property type="entry name" value="WH-like_DNA-bd_sf"/>
</dbReference>
<dbReference type="OrthoDB" id="370421at2"/>
<feature type="region of interest" description="Disordered" evidence="4">
    <location>
        <begin position="1"/>
        <end position="35"/>
    </location>
</feature>
<evidence type="ECO:0000313" key="8">
    <source>
        <dbReference type="Proteomes" id="UP000215896"/>
    </source>
</evidence>
<dbReference type="PROSITE" id="PS51464">
    <property type="entry name" value="SIS"/>
    <property type="match status" value="1"/>
</dbReference>
<comment type="caution">
    <text evidence="7">The sequence shown here is derived from an EMBL/GenBank/DDBJ whole genome shotgun (WGS) entry which is preliminary data.</text>
</comment>
<dbReference type="InterPro" id="IPR009057">
    <property type="entry name" value="Homeodomain-like_sf"/>
</dbReference>
<organism evidence="7 8">
    <name type="scientific">Enemella evansiae</name>
    <dbReference type="NCBI Taxonomy" id="2016499"/>
    <lineage>
        <taxon>Bacteria</taxon>
        <taxon>Bacillati</taxon>
        <taxon>Actinomycetota</taxon>
        <taxon>Actinomycetes</taxon>
        <taxon>Propionibacteriales</taxon>
        <taxon>Propionibacteriaceae</taxon>
        <taxon>Enemella</taxon>
    </lineage>
</organism>
<dbReference type="PROSITE" id="PS51071">
    <property type="entry name" value="HTH_RPIR"/>
    <property type="match status" value="1"/>
</dbReference>
<evidence type="ECO:0000256" key="2">
    <source>
        <dbReference type="ARBA" id="ARBA00023125"/>
    </source>
</evidence>